<dbReference type="Pfam" id="PF00127">
    <property type="entry name" value="Copper-bind"/>
    <property type="match status" value="1"/>
</dbReference>
<keyword evidence="11" id="KW-1133">Transmembrane helix</keyword>
<evidence type="ECO:0000256" key="4">
    <source>
        <dbReference type="ARBA" id="ARBA00022723"/>
    </source>
</evidence>
<dbReference type="GO" id="GO:0046872">
    <property type="term" value="F:metal ion binding"/>
    <property type="evidence" value="ECO:0007669"/>
    <property type="project" value="UniProtKB-KW"/>
</dbReference>
<keyword evidence="5" id="KW-0574">Periplasm</keyword>
<keyword evidence="4 9" id="KW-0479">Metal-binding</keyword>
<comment type="subcellular location">
    <subcellularLocation>
        <location evidence="1">Membrane</location>
    </subcellularLocation>
    <subcellularLocation>
        <location evidence="2">Periplasm</location>
    </subcellularLocation>
</comment>
<evidence type="ECO:0000313" key="14">
    <source>
        <dbReference type="Proteomes" id="UP001595925"/>
    </source>
</evidence>
<keyword evidence="14" id="KW-1185">Reference proteome</keyword>
<dbReference type="SUPFAM" id="SSF49503">
    <property type="entry name" value="Cupredoxins"/>
    <property type="match status" value="1"/>
</dbReference>
<feature type="compositionally biased region" description="Low complexity" evidence="10">
    <location>
        <begin position="21"/>
        <end position="35"/>
    </location>
</feature>
<evidence type="ECO:0000256" key="11">
    <source>
        <dbReference type="SAM" id="Phobius"/>
    </source>
</evidence>
<feature type="region of interest" description="Disordered" evidence="10">
    <location>
        <begin position="21"/>
        <end position="85"/>
    </location>
</feature>
<dbReference type="RefSeq" id="WP_224828927.1">
    <property type="nucleotide sequence ID" value="NZ_JAIVEF010000012.1"/>
</dbReference>
<organism evidence="13 14">
    <name type="scientific">Saliphagus infecundisoli</name>
    <dbReference type="NCBI Taxonomy" id="1849069"/>
    <lineage>
        <taxon>Archaea</taxon>
        <taxon>Methanobacteriati</taxon>
        <taxon>Methanobacteriota</taxon>
        <taxon>Stenosarchaea group</taxon>
        <taxon>Halobacteria</taxon>
        <taxon>Halobacteriales</taxon>
        <taxon>Natrialbaceae</taxon>
        <taxon>Saliphagus</taxon>
    </lineage>
</organism>
<dbReference type="PANTHER" id="PTHR34192">
    <property type="entry name" value="PLASTOCYANIN MAJOR ISOFORM, CHLOROPLASTIC-RELATED"/>
    <property type="match status" value="1"/>
</dbReference>
<reference evidence="13 14" key="1">
    <citation type="journal article" date="2019" name="Int. J. Syst. Evol. Microbiol.">
        <title>The Global Catalogue of Microorganisms (GCM) 10K type strain sequencing project: providing services to taxonomists for standard genome sequencing and annotation.</title>
        <authorList>
            <consortium name="The Broad Institute Genomics Platform"/>
            <consortium name="The Broad Institute Genome Sequencing Center for Infectious Disease"/>
            <person name="Wu L."/>
            <person name="Ma J."/>
        </authorList>
    </citation>
    <scope>NUCLEOTIDE SEQUENCE [LARGE SCALE GENOMIC DNA]</scope>
    <source>
        <strain evidence="13 14">CGMCC 1.15824</strain>
    </source>
</reference>
<name>A0ABD5Q9N5_9EURY</name>
<comment type="cofactor">
    <cofactor evidence="9">
        <name>Cu cation</name>
        <dbReference type="ChEBI" id="CHEBI:23378"/>
    </cofactor>
    <text evidence="9">Binds 1 copper ion per subunit.</text>
</comment>
<feature type="binding site" evidence="9">
    <location>
        <position position="165"/>
    </location>
    <ligand>
        <name>Cu cation</name>
        <dbReference type="ChEBI" id="CHEBI:23378"/>
    </ligand>
</feature>
<feature type="transmembrane region" description="Helical" evidence="11">
    <location>
        <begin position="189"/>
        <end position="212"/>
    </location>
</feature>
<keyword evidence="6" id="KW-0249">Electron transport</keyword>
<dbReference type="PRINTS" id="PR00155">
    <property type="entry name" value="AMICYANIN"/>
</dbReference>
<evidence type="ECO:0000256" key="3">
    <source>
        <dbReference type="ARBA" id="ARBA00022448"/>
    </source>
</evidence>
<evidence type="ECO:0000256" key="10">
    <source>
        <dbReference type="SAM" id="MobiDB-lite"/>
    </source>
</evidence>
<dbReference type="GO" id="GO:0016020">
    <property type="term" value="C:membrane"/>
    <property type="evidence" value="ECO:0007669"/>
    <property type="project" value="UniProtKB-SubCell"/>
</dbReference>
<evidence type="ECO:0000259" key="12">
    <source>
        <dbReference type="Pfam" id="PF00127"/>
    </source>
</evidence>
<feature type="binding site" evidence="9">
    <location>
        <position position="117"/>
    </location>
    <ligand>
        <name>Cu cation</name>
        <dbReference type="ChEBI" id="CHEBI:23378"/>
    </ligand>
</feature>
<evidence type="ECO:0000256" key="1">
    <source>
        <dbReference type="ARBA" id="ARBA00004370"/>
    </source>
</evidence>
<dbReference type="InterPro" id="IPR006311">
    <property type="entry name" value="TAT_signal"/>
</dbReference>
<dbReference type="Proteomes" id="UP001595925">
    <property type="component" value="Unassembled WGS sequence"/>
</dbReference>
<dbReference type="InterPro" id="IPR008972">
    <property type="entry name" value="Cupredoxin"/>
</dbReference>
<dbReference type="AlphaFoldDB" id="A0ABD5Q9N5"/>
<keyword evidence="3" id="KW-0813">Transport</keyword>
<gene>
    <name evidence="13" type="ORF">ACFPFO_01240</name>
</gene>
<evidence type="ECO:0000256" key="9">
    <source>
        <dbReference type="PIRSR" id="PIRSR602386-1"/>
    </source>
</evidence>
<dbReference type="InterPro" id="IPR000923">
    <property type="entry name" value="BlueCu_1"/>
</dbReference>
<keyword evidence="8 11" id="KW-0472">Membrane</keyword>
<evidence type="ECO:0000313" key="13">
    <source>
        <dbReference type="EMBL" id="MFC4986420.1"/>
    </source>
</evidence>
<feature type="compositionally biased region" description="Gly residues" evidence="10">
    <location>
        <begin position="38"/>
        <end position="82"/>
    </location>
</feature>
<proteinExistence type="predicted"/>
<keyword evidence="11" id="KW-0812">Transmembrane</keyword>
<dbReference type="GO" id="GO:0042597">
    <property type="term" value="C:periplasmic space"/>
    <property type="evidence" value="ECO:0007669"/>
    <property type="project" value="UniProtKB-SubCell"/>
</dbReference>
<comment type="caution">
    <text evidence="13">The sequence shown here is derived from an EMBL/GenBank/DDBJ whole genome shotgun (WGS) entry which is preliminary data.</text>
</comment>
<evidence type="ECO:0000256" key="6">
    <source>
        <dbReference type="ARBA" id="ARBA00022982"/>
    </source>
</evidence>
<feature type="domain" description="Blue (type 1) copper" evidence="12">
    <location>
        <begin position="92"/>
        <end position="171"/>
    </location>
</feature>
<dbReference type="PROSITE" id="PS51318">
    <property type="entry name" value="TAT"/>
    <property type="match status" value="1"/>
</dbReference>
<sequence>MNPDDDPLSRRRFVVATAAAVAAAGATGTAAAQEEGGNESGGGGNESGGAGGGGNESGGGGNESGGGNQSGGNESGGGGGGATETVNVVDNAFEPADLAVEPGTTVEWAWQGTQAQHNVVPDSQPEGAGWEGHTSLESGDFSFTSTFDTEGTYEYICEPHVSQGMTGTLTVSTDAGQQASGPVQLVPDAAWTLVIATVAGMVSTLSLVYAFMRFGGSSER</sequence>
<accession>A0ABD5Q9N5</accession>
<dbReference type="CDD" id="cd04220">
    <property type="entry name" value="Halocyanin"/>
    <property type="match status" value="1"/>
</dbReference>
<dbReference type="InterPro" id="IPR002386">
    <property type="entry name" value="Amicyanin/Pseudoazurin"/>
</dbReference>
<dbReference type="InterPro" id="IPR028871">
    <property type="entry name" value="BlueCu_1_BS"/>
</dbReference>
<feature type="binding site" evidence="9">
    <location>
        <position position="157"/>
    </location>
    <ligand>
        <name>Cu cation</name>
        <dbReference type="ChEBI" id="CHEBI:23378"/>
    </ligand>
</feature>
<feature type="binding site" evidence="9">
    <location>
        <position position="160"/>
    </location>
    <ligand>
        <name>Cu cation</name>
        <dbReference type="ChEBI" id="CHEBI:23378"/>
    </ligand>
</feature>
<keyword evidence="7 9" id="KW-0186">Copper</keyword>
<dbReference type="EMBL" id="JBHSJG010000004">
    <property type="protein sequence ID" value="MFC4986420.1"/>
    <property type="molecule type" value="Genomic_DNA"/>
</dbReference>
<dbReference type="Gene3D" id="2.60.40.420">
    <property type="entry name" value="Cupredoxins - blue copper proteins"/>
    <property type="match status" value="1"/>
</dbReference>
<dbReference type="PANTHER" id="PTHR34192:SF10">
    <property type="entry name" value="PLASTOCYANIN MAJOR ISOFORM, CHLOROPLASTIC-RELATED"/>
    <property type="match status" value="1"/>
</dbReference>
<evidence type="ECO:0000256" key="8">
    <source>
        <dbReference type="ARBA" id="ARBA00023136"/>
    </source>
</evidence>
<evidence type="ECO:0000256" key="2">
    <source>
        <dbReference type="ARBA" id="ARBA00004418"/>
    </source>
</evidence>
<evidence type="ECO:0000256" key="7">
    <source>
        <dbReference type="ARBA" id="ARBA00023008"/>
    </source>
</evidence>
<dbReference type="PROSITE" id="PS00196">
    <property type="entry name" value="COPPER_BLUE"/>
    <property type="match status" value="1"/>
</dbReference>
<protein>
    <submittedName>
        <fullName evidence="13">Plastocyanin/azurin family copper-binding protein</fullName>
    </submittedName>
</protein>
<evidence type="ECO:0000256" key="5">
    <source>
        <dbReference type="ARBA" id="ARBA00022764"/>
    </source>
</evidence>